<dbReference type="Gene3D" id="2.40.50.320">
    <property type="entry name" value="Copper binding periplasmic protein CusF"/>
    <property type="match status" value="1"/>
</dbReference>
<dbReference type="InterPro" id="IPR021647">
    <property type="entry name" value="CusF_Ec"/>
</dbReference>
<name>A0ABQ4SK42_9HYPH</name>
<proteinExistence type="predicted"/>
<feature type="region of interest" description="Disordered" evidence="1">
    <location>
        <begin position="106"/>
        <end position="129"/>
    </location>
</feature>
<feature type="region of interest" description="Disordered" evidence="1">
    <location>
        <begin position="32"/>
        <end position="57"/>
    </location>
</feature>
<sequence length="129" mass="12886">MTMLDLGQPRGTGTLAAAAALIPAGAVQFQAAPPSTMGDMPGMSGNAGTDGPRGRTVGAAGRVAAVNAGHHGVTLDHQPISAVGWTAMGPEMQAAQSVNLTKVRSSEKAKFTPSGAKSLPTLRSITPVL</sequence>
<dbReference type="Proteomes" id="UP001055153">
    <property type="component" value="Unassembled WGS sequence"/>
</dbReference>
<evidence type="ECO:0000313" key="2">
    <source>
        <dbReference type="EMBL" id="GJE03555.1"/>
    </source>
</evidence>
<dbReference type="EMBL" id="BPQQ01000082">
    <property type="protein sequence ID" value="GJE03555.1"/>
    <property type="molecule type" value="Genomic_DNA"/>
</dbReference>
<evidence type="ECO:0000256" key="1">
    <source>
        <dbReference type="SAM" id="MobiDB-lite"/>
    </source>
</evidence>
<reference evidence="2" key="1">
    <citation type="journal article" date="2021" name="Front. Microbiol.">
        <title>Comprehensive Comparative Genomics and Phenotyping of Methylobacterium Species.</title>
        <authorList>
            <person name="Alessa O."/>
            <person name="Ogura Y."/>
            <person name="Fujitani Y."/>
            <person name="Takami H."/>
            <person name="Hayashi T."/>
            <person name="Sahin N."/>
            <person name="Tani A."/>
        </authorList>
    </citation>
    <scope>NUCLEOTIDE SEQUENCE</scope>
    <source>
        <strain evidence="2">DSM 17168</strain>
    </source>
</reference>
<evidence type="ECO:0000313" key="3">
    <source>
        <dbReference type="Proteomes" id="UP001055153"/>
    </source>
</evidence>
<dbReference type="InterPro" id="IPR042230">
    <property type="entry name" value="CusF_sf"/>
</dbReference>
<dbReference type="Pfam" id="PF11604">
    <property type="entry name" value="CusF_Ec"/>
    <property type="match status" value="1"/>
</dbReference>
<organism evidence="2 3">
    <name type="scientific">Methylobacterium isbiliense</name>
    <dbReference type="NCBI Taxonomy" id="315478"/>
    <lineage>
        <taxon>Bacteria</taxon>
        <taxon>Pseudomonadati</taxon>
        <taxon>Pseudomonadota</taxon>
        <taxon>Alphaproteobacteria</taxon>
        <taxon>Hyphomicrobiales</taxon>
        <taxon>Methylobacteriaceae</taxon>
        <taxon>Methylobacterium</taxon>
    </lineage>
</organism>
<accession>A0ABQ4SK42</accession>
<reference evidence="2" key="2">
    <citation type="submission" date="2021-08" db="EMBL/GenBank/DDBJ databases">
        <authorList>
            <person name="Tani A."/>
            <person name="Ola A."/>
            <person name="Ogura Y."/>
            <person name="Katsura K."/>
            <person name="Hayashi T."/>
        </authorList>
    </citation>
    <scope>NUCLEOTIDE SEQUENCE</scope>
    <source>
        <strain evidence="2">DSM 17168</strain>
    </source>
</reference>
<comment type="caution">
    <text evidence="2">The sequence shown here is derived from an EMBL/GenBank/DDBJ whole genome shotgun (WGS) entry which is preliminary data.</text>
</comment>
<protein>
    <submittedName>
        <fullName evidence="2">Uncharacterized protein</fullName>
    </submittedName>
</protein>
<gene>
    <name evidence="2" type="ORF">GMJLKIPL_5512</name>
</gene>
<keyword evidence="3" id="KW-1185">Reference proteome</keyword>
<dbReference type="RefSeq" id="WP_238240943.1">
    <property type="nucleotide sequence ID" value="NZ_BPQQ01000082.1"/>
</dbReference>